<protein>
    <submittedName>
        <fullName evidence="1">60S ribosomal protein L18a-1</fullName>
    </submittedName>
</protein>
<reference evidence="2" key="1">
    <citation type="submission" date="2013-09" db="EMBL/GenBank/DDBJ databases">
        <title>Corchorus olitorius genome sequencing.</title>
        <authorList>
            <person name="Alam M."/>
            <person name="Haque M.S."/>
            <person name="Islam M.S."/>
            <person name="Emdad E.M."/>
            <person name="Islam M.M."/>
            <person name="Ahmed B."/>
            <person name="Halim A."/>
            <person name="Hossen Q.M.M."/>
            <person name="Hossain M.Z."/>
            <person name="Ahmed R."/>
            <person name="Khan M.M."/>
            <person name="Islam R."/>
            <person name="Rashid M.M."/>
            <person name="Khan S.A."/>
            <person name="Rahman M.S."/>
            <person name="Alam M."/>
            <person name="Yahiya A.S."/>
            <person name="Khan M.S."/>
            <person name="Azam M.S."/>
            <person name="Haque T."/>
            <person name="Lashkar M.Z.H."/>
            <person name="Akhand A.I."/>
            <person name="Morshed G."/>
            <person name="Roy S."/>
            <person name="Uddin K.S."/>
            <person name="Rabeya T."/>
            <person name="Hossain A.S."/>
            <person name="Chowdhury A."/>
            <person name="Snigdha A.R."/>
            <person name="Mortoza M.S."/>
            <person name="Matin S.A."/>
            <person name="Hoque S.M.E."/>
            <person name="Islam M.K."/>
            <person name="Roy D.K."/>
            <person name="Haider R."/>
            <person name="Moosa M.M."/>
            <person name="Elias S.M."/>
            <person name="Hasan A.M."/>
            <person name="Jahan S."/>
            <person name="Shafiuddin M."/>
            <person name="Mahmood N."/>
            <person name="Shommy N.S."/>
        </authorList>
    </citation>
    <scope>NUCLEOTIDE SEQUENCE [LARGE SCALE GENOMIC DNA]</scope>
    <source>
        <strain evidence="2">cv. O-4</strain>
    </source>
</reference>
<dbReference type="GO" id="GO:0005840">
    <property type="term" value="C:ribosome"/>
    <property type="evidence" value="ECO:0007669"/>
    <property type="project" value="UniProtKB-KW"/>
</dbReference>
<dbReference type="EMBL" id="AWUE01013190">
    <property type="protein sequence ID" value="OMP07516.1"/>
    <property type="molecule type" value="Genomic_DNA"/>
</dbReference>
<proteinExistence type="predicted"/>
<evidence type="ECO:0000313" key="1">
    <source>
        <dbReference type="EMBL" id="OMP07516.1"/>
    </source>
</evidence>
<keyword evidence="1" id="KW-0689">Ribosomal protein</keyword>
<gene>
    <name evidence="1" type="ORF">COLO4_07272</name>
</gene>
<sequence length="86" mass="10772">MKNPTNQRSRLFFSKDQDPSFYHLKLTEIPTTRIQESNLNFYSEIWEWRRRQRKVQRMQESQQKLIHQLVEKRSGNKMDMHVWENY</sequence>
<comment type="caution">
    <text evidence="1">The sequence shown here is derived from an EMBL/GenBank/DDBJ whole genome shotgun (WGS) entry which is preliminary data.</text>
</comment>
<dbReference type="Proteomes" id="UP000187203">
    <property type="component" value="Unassembled WGS sequence"/>
</dbReference>
<evidence type="ECO:0000313" key="2">
    <source>
        <dbReference type="Proteomes" id="UP000187203"/>
    </source>
</evidence>
<organism evidence="1 2">
    <name type="scientific">Corchorus olitorius</name>
    <dbReference type="NCBI Taxonomy" id="93759"/>
    <lineage>
        <taxon>Eukaryota</taxon>
        <taxon>Viridiplantae</taxon>
        <taxon>Streptophyta</taxon>
        <taxon>Embryophyta</taxon>
        <taxon>Tracheophyta</taxon>
        <taxon>Spermatophyta</taxon>
        <taxon>Magnoliopsida</taxon>
        <taxon>eudicotyledons</taxon>
        <taxon>Gunneridae</taxon>
        <taxon>Pentapetalae</taxon>
        <taxon>rosids</taxon>
        <taxon>malvids</taxon>
        <taxon>Malvales</taxon>
        <taxon>Malvaceae</taxon>
        <taxon>Grewioideae</taxon>
        <taxon>Apeibeae</taxon>
        <taxon>Corchorus</taxon>
    </lineage>
</organism>
<accession>A0A1R3KK95</accession>
<keyword evidence="1" id="KW-0687">Ribonucleoprotein</keyword>
<name>A0A1R3KK95_9ROSI</name>
<keyword evidence="2" id="KW-1185">Reference proteome</keyword>
<dbReference type="AlphaFoldDB" id="A0A1R3KK95"/>